<keyword evidence="3 6" id="KW-0378">Hydrolase</keyword>
<protein>
    <recommendedName>
        <fullName evidence="6">Glucanase</fullName>
        <ecNumber evidence="6">3.2.1.-</ecNumber>
    </recommendedName>
</protein>
<dbReference type="InterPro" id="IPR002037">
    <property type="entry name" value="Glyco_hydro_8"/>
</dbReference>
<accession>A0A0R1ME53</accession>
<dbReference type="PRINTS" id="PR00735">
    <property type="entry name" value="GLHYDRLASE8"/>
</dbReference>
<keyword evidence="6" id="KW-0119">Carbohydrate metabolism</keyword>
<evidence type="ECO:0000313" key="9">
    <source>
        <dbReference type="Proteomes" id="UP000051621"/>
    </source>
</evidence>
<dbReference type="InterPro" id="IPR019834">
    <property type="entry name" value="Glyco_hydro_8_CS"/>
</dbReference>
<evidence type="ECO:0000256" key="3">
    <source>
        <dbReference type="ARBA" id="ARBA00022801"/>
    </source>
</evidence>
<dbReference type="AlphaFoldDB" id="A0A0R1ME53"/>
<gene>
    <name evidence="8" type="ORF">FC81_GL001795</name>
</gene>
<keyword evidence="4 6" id="KW-0326">Glycosidase</keyword>
<dbReference type="Proteomes" id="UP000051621">
    <property type="component" value="Unassembled WGS sequence"/>
</dbReference>
<dbReference type="InterPro" id="IPR012341">
    <property type="entry name" value="6hp_glycosidase-like_sf"/>
</dbReference>
<evidence type="ECO:0000313" key="8">
    <source>
        <dbReference type="EMBL" id="KRL03541.1"/>
    </source>
</evidence>
<name>A0A0R1ME53_9LACO</name>
<dbReference type="InterPro" id="IPR008928">
    <property type="entry name" value="6-hairpin_glycosidase_sf"/>
</dbReference>
<dbReference type="SUPFAM" id="SSF48208">
    <property type="entry name" value="Six-hairpin glycosidases"/>
    <property type="match status" value="1"/>
</dbReference>
<organism evidence="8 9">
    <name type="scientific">Liquorilactobacillus capillatus DSM 19910</name>
    <dbReference type="NCBI Taxonomy" id="1423731"/>
    <lineage>
        <taxon>Bacteria</taxon>
        <taxon>Bacillati</taxon>
        <taxon>Bacillota</taxon>
        <taxon>Bacilli</taxon>
        <taxon>Lactobacillales</taxon>
        <taxon>Lactobacillaceae</taxon>
        <taxon>Liquorilactobacillus</taxon>
    </lineage>
</organism>
<reference evidence="8 9" key="1">
    <citation type="journal article" date="2015" name="Genome Announc.">
        <title>Expanding the biotechnology potential of lactobacilli through comparative genomics of 213 strains and associated genera.</title>
        <authorList>
            <person name="Sun Z."/>
            <person name="Harris H.M."/>
            <person name="McCann A."/>
            <person name="Guo C."/>
            <person name="Argimon S."/>
            <person name="Zhang W."/>
            <person name="Yang X."/>
            <person name="Jeffery I.B."/>
            <person name="Cooney J.C."/>
            <person name="Kagawa T.F."/>
            <person name="Liu W."/>
            <person name="Song Y."/>
            <person name="Salvetti E."/>
            <person name="Wrobel A."/>
            <person name="Rasinkangas P."/>
            <person name="Parkhill J."/>
            <person name="Rea M.C."/>
            <person name="O'Sullivan O."/>
            <person name="Ritari J."/>
            <person name="Douillard F.P."/>
            <person name="Paul Ross R."/>
            <person name="Yang R."/>
            <person name="Briner A.E."/>
            <person name="Felis G.E."/>
            <person name="de Vos W.M."/>
            <person name="Barrangou R."/>
            <person name="Klaenhammer T.R."/>
            <person name="Caufield P.W."/>
            <person name="Cui Y."/>
            <person name="Zhang H."/>
            <person name="O'Toole P.W."/>
        </authorList>
    </citation>
    <scope>NUCLEOTIDE SEQUENCE [LARGE SCALE GENOMIC DNA]</scope>
    <source>
        <strain evidence="8 9">DSM 19910</strain>
    </source>
</reference>
<keyword evidence="7" id="KW-0812">Transmembrane</keyword>
<evidence type="ECO:0000256" key="5">
    <source>
        <dbReference type="PROSITE-ProRule" id="PRU10058"/>
    </source>
</evidence>
<evidence type="ECO:0000256" key="2">
    <source>
        <dbReference type="ARBA" id="ARBA00022729"/>
    </source>
</evidence>
<evidence type="ECO:0000256" key="4">
    <source>
        <dbReference type="ARBA" id="ARBA00023295"/>
    </source>
</evidence>
<dbReference type="GO" id="GO:0000272">
    <property type="term" value="P:polysaccharide catabolic process"/>
    <property type="evidence" value="ECO:0007669"/>
    <property type="project" value="UniProtKB-KW"/>
</dbReference>
<feature type="transmembrane region" description="Helical" evidence="7">
    <location>
        <begin position="12"/>
        <end position="33"/>
    </location>
</feature>
<keyword evidence="7" id="KW-1133">Transmembrane helix</keyword>
<dbReference type="EMBL" id="AZEF01000002">
    <property type="protein sequence ID" value="KRL03541.1"/>
    <property type="molecule type" value="Genomic_DNA"/>
</dbReference>
<comment type="similarity">
    <text evidence="1 6">Belongs to the glycosyl hydrolase 8 (cellulase D) family.</text>
</comment>
<dbReference type="PATRIC" id="fig|1423731.3.peg.1841"/>
<dbReference type="STRING" id="1423731.FC81_GL001795"/>
<evidence type="ECO:0000256" key="6">
    <source>
        <dbReference type="RuleBase" id="RU361167"/>
    </source>
</evidence>
<comment type="caution">
    <text evidence="8">The sequence shown here is derived from an EMBL/GenBank/DDBJ whole genome shotgun (WGS) entry which is preliminary data.</text>
</comment>
<keyword evidence="6" id="KW-0624">Polysaccharide degradation</keyword>
<keyword evidence="7" id="KW-0472">Membrane</keyword>
<evidence type="ECO:0000256" key="7">
    <source>
        <dbReference type="SAM" id="Phobius"/>
    </source>
</evidence>
<dbReference type="GO" id="GO:0004553">
    <property type="term" value="F:hydrolase activity, hydrolyzing O-glycosyl compounds"/>
    <property type="evidence" value="ECO:0007669"/>
    <property type="project" value="InterPro"/>
</dbReference>
<keyword evidence="2" id="KW-0732">Signal</keyword>
<dbReference type="Pfam" id="PF01270">
    <property type="entry name" value="Glyco_hydro_8"/>
    <property type="match status" value="1"/>
</dbReference>
<evidence type="ECO:0000256" key="1">
    <source>
        <dbReference type="ARBA" id="ARBA00009209"/>
    </source>
</evidence>
<sequence>MKGKVLKKNILNYILFIFILLLFIGVLVCVRLSDSTNAEKSLYQQWRTAFLVIDKQDKNTAYIQTKRSGQERTVLSEGQGYGLLLTVKAAQCGYATQKDFDKLDRYYLKNRDAGTALMSWKQTISKKGMIKKFKNNATDGDLYIAYALIEAGKKWPNQAKDYNQQAKKILTDLLKYNYNSETRSLTVGNWATDTSEYSNLLRTSDVLPAQFNEFYRLTQNKTWLLLKDSMLQKLQSLSQQNKTGLLPDFAWIKKEKVIPVKPKAISSRYDGCYYYNACRIPYNLAQSQASLSQRILGKMMNFFMTEETITGGYQLNGKKLNDYQSASFAAPILFAALHNQKYSKLIQQEKFIFIQKLDVNNYYQSTLVVLTAINGLKNH</sequence>
<dbReference type="PROSITE" id="PS00812">
    <property type="entry name" value="GLYCOSYL_HYDROL_F8"/>
    <property type="match status" value="1"/>
</dbReference>
<dbReference type="Gene3D" id="1.50.10.10">
    <property type="match status" value="1"/>
</dbReference>
<feature type="active site" description="Nucleophile" evidence="5">
    <location>
        <position position="139"/>
    </location>
</feature>
<keyword evidence="9" id="KW-1185">Reference proteome</keyword>
<proteinExistence type="inferred from homology"/>
<dbReference type="EC" id="3.2.1.-" evidence="6"/>